<evidence type="ECO:0000313" key="5">
    <source>
        <dbReference type="Proteomes" id="UP000028826"/>
    </source>
</evidence>
<dbReference type="GO" id="GO:0006260">
    <property type="term" value="P:DNA replication"/>
    <property type="evidence" value="ECO:0007669"/>
    <property type="project" value="InterPro"/>
</dbReference>
<dbReference type="STRING" id="195105.CN97_11160"/>
<dbReference type="Proteomes" id="UP000028826">
    <property type="component" value="Unassembled WGS sequence"/>
</dbReference>
<dbReference type="Pfam" id="PF00436">
    <property type="entry name" value="SSB"/>
    <property type="match status" value="1"/>
</dbReference>
<dbReference type="OrthoDB" id="7581348at2"/>
<dbReference type="GO" id="GO:0006310">
    <property type="term" value="P:DNA recombination"/>
    <property type="evidence" value="ECO:0007669"/>
    <property type="project" value="UniProtKB-KW"/>
</dbReference>
<sequence length="113" mass="12615">MLYTFAEFQIQGYVGRRTELGGGKVLKVSIAATDSWKDKDSGELRERTDWNTVTLFERNTAGFAWLKENLKPGDLVHVRGRIGESNYAKDGQIVYETSLTADRFAVVPVGKDG</sequence>
<evidence type="ECO:0000256" key="3">
    <source>
        <dbReference type="PIRNR" id="PIRNR002070"/>
    </source>
</evidence>
<evidence type="ECO:0000256" key="2">
    <source>
        <dbReference type="ARBA" id="ARBA00023172"/>
    </source>
</evidence>
<dbReference type="InterPro" id="IPR011344">
    <property type="entry name" value="ssDNA-bd"/>
</dbReference>
<dbReference type="GO" id="GO:0003697">
    <property type="term" value="F:single-stranded DNA binding"/>
    <property type="evidence" value="ECO:0007669"/>
    <property type="project" value="InterPro"/>
</dbReference>
<evidence type="ECO:0000256" key="1">
    <source>
        <dbReference type="ARBA" id="ARBA00023125"/>
    </source>
</evidence>
<keyword evidence="1 3" id="KW-0238">DNA-binding</keyword>
<protein>
    <recommendedName>
        <fullName evidence="3">Single-stranded DNA-binding protein</fullName>
    </recommendedName>
</protein>
<dbReference type="EMBL" id="JGYG01000028">
    <property type="protein sequence ID" value="KFI25241.1"/>
    <property type="molecule type" value="Genomic_DNA"/>
</dbReference>
<keyword evidence="5" id="KW-1185">Reference proteome</keyword>
<gene>
    <name evidence="4" type="ORF">CN97_11160</name>
</gene>
<keyword evidence="2" id="KW-0233">DNA recombination</keyword>
<evidence type="ECO:0000313" key="4">
    <source>
        <dbReference type="EMBL" id="KFI25241.1"/>
    </source>
</evidence>
<dbReference type="InterPro" id="IPR000424">
    <property type="entry name" value="Primosome_PriB/ssb"/>
</dbReference>
<accession>A0A086XT91</accession>
<dbReference type="RefSeq" id="WP_035715038.1">
    <property type="nucleotide sequence ID" value="NZ_CAMIFG010000058.1"/>
</dbReference>
<organism evidence="4 5">
    <name type="scientific">Haematobacter massiliensis</name>
    <dbReference type="NCBI Taxonomy" id="195105"/>
    <lineage>
        <taxon>Bacteria</taxon>
        <taxon>Pseudomonadati</taxon>
        <taxon>Pseudomonadota</taxon>
        <taxon>Alphaproteobacteria</taxon>
        <taxon>Rhodobacterales</taxon>
        <taxon>Paracoccaceae</taxon>
        <taxon>Haematobacter</taxon>
    </lineage>
</organism>
<dbReference type="eggNOG" id="COG0629">
    <property type="taxonomic scope" value="Bacteria"/>
</dbReference>
<reference evidence="4 5" key="1">
    <citation type="submission" date="2014-03" db="EMBL/GenBank/DDBJ databases">
        <title>Genome of Haematobacter massiliensis CCUG 47968.</title>
        <authorList>
            <person name="Wang D."/>
            <person name="Wang G."/>
        </authorList>
    </citation>
    <scope>NUCLEOTIDE SEQUENCE [LARGE SCALE GENOMIC DNA]</scope>
    <source>
        <strain evidence="4 5">CCUG 47968</strain>
    </source>
</reference>
<dbReference type="PIRSF" id="PIRSF002070">
    <property type="entry name" value="SSB"/>
    <property type="match status" value="1"/>
</dbReference>
<dbReference type="InterPro" id="IPR012340">
    <property type="entry name" value="NA-bd_OB-fold"/>
</dbReference>
<name>A0A086XT91_9RHOB</name>
<comment type="caution">
    <text evidence="4">The sequence shown here is derived from an EMBL/GenBank/DDBJ whole genome shotgun (WGS) entry which is preliminary data.</text>
</comment>
<proteinExistence type="predicted"/>
<dbReference type="AlphaFoldDB" id="A0A086XT91"/>
<dbReference type="SUPFAM" id="SSF50249">
    <property type="entry name" value="Nucleic acid-binding proteins"/>
    <property type="match status" value="1"/>
</dbReference>
<dbReference type="PROSITE" id="PS50935">
    <property type="entry name" value="SSB"/>
    <property type="match status" value="1"/>
</dbReference>
<dbReference type="CDD" id="cd04496">
    <property type="entry name" value="SSB_OBF"/>
    <property type="match status" value="1"/>
</dbReference>
<dbReference type="Gene3D" id="2.40.50.140">
    <property type="entry name" value="Nucleic acid-binding proteins"/>
    <property type="match status" value="1"/>
</dbReference>